<dbReference type="EMBL" id="JGDJ01000288">
    <property type="protein sequence ID" value="EXZ26384.1"/>
    <property type="molecule type" value="Genomic_DNA"/>
</dbReference>
<name>A0A015YUE9_BACFG</name>
<organism evidence="1 2">
    <name type="scientific">Bacteroides fragilis str. S36L11</name>
    <dbReference type="NCBI Taxonomy" id="1339327"/>
    <lineage>
        <taxon>Bacteria</taxon>
        <taxon>Pseudomonadati</taxon>
        <taxon>Bacteroidota</taxon>
        <taxon>Bacteroidia</taxon>
        <taxon>Bacteroidales</taxon>
        <taxon>Bacteroidaceae</taxon>
        <taxon>Bacteroides</taxon>
    </lineage>
</organism>
<dbReference type="GeneID" id="82188902"/>
<evidence type="ECO:0000313" key="2">
    <source>
        <dbReference type="Proteomes" id="UP000022082"/>
    </source>
</evidence>
<gene>
    <name evidence="1" type="ORF">M136_4521</name>
</gene>
<evidence type="ECO:0000313" key="1">
    <source>
        <dbReference type="EMBL" id="EXZ26384.1"/>
    </source>
</evidence>
<accession>A0A015YUE9</accession>
<proteinExistence type="predicted"/>
<dbReference type="Proteomes" id="UP000022082">
    <property type="component" value="Unassembled WGS sequence"/>
</dbReference>
<dbReference type="RefSeq" id="WP_005655486.1">
    <property type="nucleotide sequence ID" value="NZ_JGDJ01000288.1"/>
</dbReference>
<comment type="caution">
    <text evidence="1">The sequence shown here is derived from an EMBL/GenBank/DDBJ whole genome shotgun (WGS) entry which is preliminary data.</text>
</comment>
<reference evidence="1 2" key="1">
    <citation type="submission" date="2014-02" db="EMBL/GenBank/DDBJ databases">
        <authorList>
            <person name="Sears C."/>
            <person name="Carroll K."/>
            <person name="Sack B.R."/>
            <person name="Qadri F."/>
            <person name="Myers L.L."/>
            <person name="Chung G.-T."/>
            <person name="Escheverria P."/>
            <person name="Fraser C.M."/>
            <person name="Sadzewicz L."/>
            <person name="Shefchek K.A."/>
            <person name="Tallon L."/>
            <person name="Das S.P."/>
            <person name="Daugherty S."/>
            <person name="Mongodin E.F."/>
        </authorList>
    </citation>
    <scope>NUCLEOTIDE SEQUENCE [LARGE SCALE GENOMIC DNA]</scope>
    <source>
        <strain evidence="1 2">S36L11</strain>
    </source>
</reference>
<sequence length="81" mass="9185">MKKVTQKDYQSFIQIYKGLPERSAVKAPKTEFVEEIAALCMCSTKTVRMWIHGVQKPDALKQKMISDKLGVPADILFPVTE</sequence>
<dbReference type="PATRIC" id="fig|1339327.3.peg.5006"/>
<protein>
    <submittedName>
        <fullName evidence="1">Uncharacterized protein</fullName>
    </submittedName>
</protein>
<dbReference type="AlphaFoldDB" id="A0A015YUE9"/>